<dbReference type="EMBL" id="AP011112">
    <property type="protein sequence ID" value="BAI69989.1"/>
    <property type="molecule type" value="Genomic_DNA"/>
</dbReference>
<dbReference type="PANTHER" id="PTHR30244:SF34">
    <property type="entry name" value="DTDP-4-AMINO-4,6-DIDEOXYGALACTOSE TRANSAMINASE"/>
    <property type="match status" value="1"/>
</dbReference>
<dbReference type="InterPro" id="IPR015424">
    <property type="entry name" value="PyrdxlP-dep_Trfase"/>
</dbReference>
<keyword evidence="3 4" id="KW-0663">Pyridoxal phosphate</keyword>
<dbReference type="PATRIC" id="fig|608538.5.peg.1557"/>
<dbReference type="KEGG" id="hte:Hydth_1528"/>
<evidence type="ECO:0000256" key="4">
    <source>
        <dbReference type="RuleBase" id="RU004508"/>
    </source>
</evidence>
<evidence type="ECO:0000256" key="3">
    <source>
        <dbReference type="PIRSR" id="PIRSR000390-2"/>
    </source>
</evidence>
<keyword evidence="5" id="KW-0032">Aminotransferase</keyword>
<dbReference type="Gene3D" id="3.90.1150.10">
    <property type="entry name" value="Aspartate Aminotransferase, domain 1"/>
    <property type="match status" value="1"/>
</dbReference>
<accession>D3DJI7</accession>
<dbReference type="InterPro" id="IPR000653">
    <property type="entry name" value="DegT/StrS_aminotransferase"/>
</dbReference>
<feature type="active site" description="Proton acceptor" evidence="2">
    <location>
        <position position="182"/>
    </location>
</feature>
<dbReference type="InterPro" id="IPR015422">
    <property type="entry name" value="PyrdxlP-dep_Trfase_small"/>
</dbReference>
<dbReference type="AlphaFoldDB" id="D3DJI7"/>
<feature type="modified residue" description="N6-(pyridoxal phosphate)lysine" evidence="3">
    <location>
        <position position="182"/>
    </location>
</feature>
<evidence type="ECO:0000256" key="1">
    <source>
        <dbReference type="ARBA" id="ARBA00037999"/>
    </source>
</evidence>
<dbReference type="PIRSF" id="PIRSF000390">
    <property type="entry name" value="PLP_StrS"/>
    <property type="match status" value="1"/>
</dbReference>
<keyword evidence="6" id="KW-1185">Reference proteome</keyword>
<dbReference type="Proteomes" id="UP000002574">
    <property type="component" value="Chromosome"/>
</dbReference>
<dbReference type="SUPFAM" id="SSF53383">
    <property type="entry name" value="PLP-dependent transferases"/>
    <property type="match status" value="1"/>
</dbReference>
<organism evidence="5 6">
    <name type="scientific">Hydrogenobacter thermophilus (strain DSM 6534 / IAM 12695 / TK-6)</name>
    <dbReference type="NCBI Taxonomy" id="608538"/>
    <lineage>
        <taxon>Bacteria</taxon>
        <taxon>Pseudomonadati</taxon>
        <taxon>Aquificota</taxon>
        <taxon>Aquificia</taxon>
        <taxon>Aquificales</taxon>
        <taxon>Aquificaceae</taxon>
        <taxon>Hydrogenobacter</taxon>
    </lineage>
</organism>
<name>D3DJI7_HYDTT</name>
<dbReference type="NCBIfam" id="TIGR03588">
    <property type="entry name" value="PseC"/>
    <property type="match status" value="1"/>
</dbReference>
<dbReference type="InterPro" id="IPR020026">
    <property type="entry name" value="PseC"/>
</dbReference>
<dbReference type="GO" id="GO:0008483">
    <property type="term" value="F:transaminase activity"/>
    <property type="evidence" value="ECO:0007669"/>
    <property type="project" value="UniProtKB-KW"/>
</dbReference>
<dbReference type="PANTHER" id="PTHR30244">
    <property type="entry name" value="TRANSAMINASE"/>
    <property type="match status" value="1"/>
</dbReference>
<dbReference type="Gene3D" id="3.40.640.10">
    <property type="entry name" value="Type I PLP-dependent aspartate aminotransferase-like (Major domain)"/>
    <property type="match status" value="1"/>
</dbReference>
<dbReference type="STRING" id="608538.HTH_1540"/>
<dbReference type="GO" id="GO:0000271">
    <property type="term" value="P:polysaccharide biosynthetic process"/>
    <property type="evidence" value="ECO:0007669"/>
    <property type="project" value="TreeGrafter"/>
</dbReference>
<protein>
    <submittedName>
        <fullName evidence="5">DegT/DnrJ/EryC1/StrS aminotransferase</fullName>
    </submittedName>
</protein>
<dbReference type="InterPro" id="IPR015421">
    <property type="entry name" value="PyrdxlP-dep_Trfase_major"/>
</dbReference>
<comment type="similarity">
    <text evidence="1 4">Belongs to the DegT/DnrJ/EryC1 family.</text>
</comment>
<dbReference type="Pfam" id="PF01041">
    <property type="entry name" value="DegT_DnrJ_EryC1"/>
    <property type="match status" value="1"/>
</dbReference>
<keyword evidence="5" id="KW-0808">Transferase</keyword>
<proteinExistence type="inferred from homology"/>
<dbReference type="KEGG" id="hth:HTH_1540"/>
<sequence>MIPYGRQYIDEEDIRSVIEILRSDFITQGPKVEEFERALAEYCGATYAVAFNSGTSALYCAYRALGIKEGDSFITTPITFTATVSMGVMLGAKPIFCDVEEDTGNMDVNLLEELITQNTKLVVPVHYAGHPVNMQKLWEIAQRHNLWVVEDACHALGSSYKGYKTGSCKYSHITVFSFHPVKHITTGEGGAALTNDRDLYEKLLQCRNHGIRRGEDWEYSVEFPSFNFRITDIQCALGLSQLKKLSTFVERRRKVAEFYKSRLSNNPHLDLPVEKPYAFHSYHLFPIRLRDEKRRREVFRRLRQSGIFVQVHYIPVYWHPFLNYPKGLCPVAERFYSKEVSLPIYPSIKDEELYYVVEKLEEILSD</sequence>
<reference evidence="5 6" key="1">
    <citation type="journal article" date="2010" name="J. Bacteriol.">
        <title>Complete genome sequence of the thermophilic, obligately chemolithoautotrophic hydrogen-oxidizing bacterium Hydrogenobacter thermophilus TK-6.</title>
        <authorList>
            <person name="Arai H."/>
            <person name="Kanbe H."/>
            <person name="Ishii M."/>
            <person name="Igarashi Y."/>
        </authorList>
    </citation>
    <scope>NUCLEOTIDE SEQUENCE [LARGE SCALE GENOMIC DNA]</scope>
    <source>
        <strain evidence="6">DSM 6534 / IAM 12695 / TK-6 [Tokyo]</strain>
    </source>
</reference>
<evidence type="ECO:0000256" key="2">
    <source>
        <dbReference type="PIRSR" id="PIRSR000390-1"/>
    </source>
</evidence>
<evidence type="ECO:0000313" key="6">
    <source>
        <dbReference type="Proteomes" id="UP000002574"/>
    </source>
</evidence>
<dbReference type="GO" id="GO:0030170">
    <property type="term" value="F:pyridoxal phosphate binding"/>
    <property type="evidence" value="ECO:0007669"/>
    <property type="project" value="TreeGrafter"/>
</dbReference>
<evidence type="ECO:0000313" key="5">
    <source>
        <dbReference type="EMBL" id="BAI69989.1"/>
    </source>
</evidence>
<dbReference type="RefSeq" id="WP_012964169.1">
    <property type="nucleotide sequence ID" value="NC_013799.1"/>
</dbReference>
<dbReference type="OrthoDB" id="9810913at2"/>
<dbReference type="eggNOG" id="COG0399">
    <property type="taxonomic scope" value="Bacteria"/>
</dbReference>
<gene>
    <name evidence="5" type="ordered locus">HTH_1540</name>
</gene>
<dbReference type="CDD" id="cd00616">
    <property type="entry name" value="AHBA_syn"/>
    <property type="match status" value="1"/>
</dbReference>